<evidence type="ECO:0000256" key="2">
    <source>
        <dbReference type="ARBA" id="ARBA00023125"/>
    </source>
</evidence>
<keyword evidence="6" id="KW-1185">Reference proteome</keyword>
<dbReference type="SMART" id="SM00895">
    <property type="entry name" value="FCD"/>
    <property type="match status" value="1"/>
</dbReference>
<dbReference type="Proteomes" id="UP001060070">
    <property type="component" value="Chromosome"/>
</dbReference>
<reference evidence="5 6" key="1">
    <citation type="journal article" date="2022" name="Microbiol. Resour. Announc.">
        <title>Complete Genome Sequence of Mesorhizobium ciceri Strain R30, a Rhizobium Used as a Commercial Inoculant for Chickpea in Argentina.</title>
        <authorList>
            <person name="Foresto E."/>
            <person name="Revale S."/>
            <person name="Primo E."/>
            <person name="Nievas F."/>
            <person name="Carezzano E."/>
            <person name="Puente M."/>
            <person name="Alzari P."/>
            <person name="Mart M."/>
            <person name="Ben-Assaya M."/>
            <person name="Mornico D."/>
            <person name="Santoro M."/>
            <person name="Mart F."/>
            <person name="Giordano W."/>
            <person name="Bogino P."/>
        </authorList>
    </citation>
    <scope>NUCLEOTIDE SEQUENCE [LARGE SCALE GENOMIC DNA]</scope>
    <source>
        <strain evidence="5 6">R30</strain>
    </source>
</reference>
<accession>A0AB38THP2</accession>
<dbReference type="SUPFAM" id="SSF46785">
    <property type="entry name" value="Winged helix' DNA-binding domain"/>
    <property type="match status" value="1"/>
</dbReference>
<dbReference type="PANTHER" id="PTHR43537">
    <property type="entry name" value="TRANSCRIPTIONAL REGULATOR, GNTR FAMILY"/>
    <property type="match status" value="1"/>
</dbReference>
<protein>
    <submittedName>
        <fullName evidence="5">GntR family transcriptional regulator</fullName>
    </submittedName>
</protein>
<dbReference type="PROSITE" id="PS50949">
    <property type="entry name" value="HTH_GNTR"/>
    <property type="match status" value="1"/>
</dbReference>
<gene>
    <name evidence="5" type="ORF">LRP29_14075</name>
</gene>
<dbReference type="PANTHER" id="PTHR43537:SF45">
    <property type="entry name" value="GNTR FAMILY REGULATORY PROTEIN"/>
    <property type="match status" value="1"/>
</dbReference>
<dbReference type="SMART" id="SM00345">
    <property type="entry name" value="HTH_GNTR"/>
    <property type="match status" value="1"/>
</dbReference>
<dbReference type="SUPFAM" id="SSF48008">
    <property type="entry name" value="GntR ligand-binding domain-like"/>
    <property type="match status" value="1"/>
</dbReference>
<feature type="domain" description="HTH gntR-type" evidence="4">
    <location>
        <begin position="32"/>
        <end position="99"/>
    </location>
</feature>
<dbReference type="AlphaFoldDB" id="A0AB38THP2"/>
<evidence type="ECO:0000313" key="6">
    <source>
        <dbReference type="Proteomes" id="UP001060070"/>
    </source>
</evidence>
<keyword evidence="1" id="KW-0805">Transcription regulation</keyword>
<keyword evidence="3" id="KW-0804">Transcription</keyword>
<dbReference type="Gene3D" id="1.20.120.530">
    <property type="entry name" value="GntR ligand-binding domain-like"/>
    <property type="match status" value="1"/>
</dbReference>
<dbReference type="Gene3D" id="1.10.10.10">
    <property type="entry name" value="Winged helix-like DNA-binding domain superfamily/Winged helix DNA-binding domain"/>
    <property type="match status" value="1"/>
</dbReference>
<sequence>MTDHQPLDALQQQISKRSLADDSGDWSLKSRTTAEYQIAEVLREKIIVGVLARGQKLKQAEIAKMLGVSITPVREALRLLEAQGYVAVSAHRGAIVAPFLIEGAEELYQLRQLLETRLTAEAARRMSPNDLYVLKAINHDLLMAARAGDRAACQEKNFRFHFRLYELAGQAQTLDFVRILWAKYPLDLLSQMPGRQSRVFDEHVTLLAALERGDVEGATGAMEVHINTGWSEFLANYKMPVLP</sequence>
<dbReference type="GO" id="GO:0003677">
    <property type="term" value="F:DNA binding"/>
    <property type="evidence" value="ECO:0007669"/>
    <property type="project" value="UniProtKB-KW"/>
</dbReference>
<dbReference type="GO" id="GO:0003700">
    <property type="term" value="F:DNA-binding transcription factor activity"/>
    <property type="evidence" value="ECO:0007669"/>
    <property type="project" value="InterPro"/>
</dbReference>
<dbReference type="InterPro" id="IPR008920">
    <property type="entry name" value="TF_FadR/GntR_C"/>
</dbReference>
<dbReference type="InterPro" id="IPR011711">
    <property type="entry name" value="GntR_C"/>
</dbReference>
<name>A0AB38THP2_9HYPH</name>
<evidence type="ECO:0000313" key="5">
    <source>
        <dbReference type="EMBL" id="UTU54444.1"/>
    </source>
</evidence>
<evidence type="ECO:0000259" key="4">
    <source>
        <dbReference type="PROSITE" id="PS50949"/>
    </source>
</evidence>
<dbReference type="InterPro" id="IPR036390">
    <property type="entry name" value="WH_DNA-bd_sf"/>
</dbReference>
<dbReference type="EMBL" id="CP088147">
    <property type="protein sequence ID" value="UTU54444.1"/>
    <property type="molecule type" value="Genomic_DNA"/>
</dbReference>
<evidence type="ECO:0000256" key="3">
    <source>
        <dbReference type="ARBA" id="ARBA00023163"/>
    </source>
</evidence>
<dbReference type="InterPro" id="IPR036388">
    <property type="entry name" value="WH-like_DNA-bd_sf"/>
</dbReference>
<evidence type="ECO:0000256" key="1">
    <source>
        <dbReference type="ARBA" id="ARBA00023015"/>
    </source>
</evidence>
<keyword evidence="2" id="KW-0238">DNA-binding</keyword>
<dbReference type="Pfam" id="PF00392">
    <property type="entry name" value="GntR"/>
    <property type="match status" value="1"/>
</dbReference>
<proteinExistence type="predicted"/>
<organism evidence="5 6">
    <name type="scientific">Mesorhizobium ciceri</name>
    <dbReference type="NCBI Taxonomy" id="39645"/>
    <lineage>
        <taxon>Bacteria</taxon>
        <taxon>Pseudomonadati</taxon>
        <taxon>Pseudomonadota</taxon>
        <taxon>Alphaproteobacteria</taxon>
        <taxon>Hyphomicrobiales</taxon>
        <taxon>Phyllobacteriaceae</taxon>
        <taxon>Mesorhizobium</taxon>
    </lineage>
</organism>
<dbReference type="InterPro" id="IPR000524">
    <property type="entry name" value="Tscrpt_reg_HTH_GntR"/>
</dbReference>
<dbReference type="CDD" id="cd07377">
    <property type="entry name" value="WHTH_GntR"/>
    <property type="match status" value="1"/>
</dbReference>
<dbReference type="RefSeq" id="WP_050580511.1">
    <property type="nucleotide sequence ID" value="NZ_CP088147.1"/>
</dbReference>
<dbReference type="Pfam" id="PF07729">
    <property type="entry name" value="FCD"/>
    <property type="match status" value="1"/>
</dbReference>